<evidence type="ECO:0000313" key="8">
    <source>
        <dbReference type="EMBL" id="OVE47485.1"/>
    </source>
</evidence>
<dbReference type="InterPro" id="IPR002491">
    <property type="entry name" value="ABC_transptr_periplasmic_BD"/>
</dbReference>
<dbReference type="GO" id="GO:0030288">
    <property type="term" value="C:outer membrane-bounded periplasmic space"/>
    <property type="evidence" value="ECO:0007669"/>
    <property type="project" value="TreeGrafter"/>
</dbReference>
<dbReference type="InterPro" id="IPR006311">
    <property type="entry name" value="TAT_signal"/>
</dbReference>
<dbReference type="Gene3D" id="3.40.50.1980">
    <property type="entry name" value="Nitrogenase molybdenum iron protein domain"/>
    <property type="match status" value="2"/>
</dbReference>
<comment type="subcellular location">
    <subcellularLocation>
        <location evidence="1">Cell envelope</location>
    </subcellularLocation>
</comment>
<sequence>MQRNTIMPLSNATRRDALRLAVAASLAILLSACDAPAQSGDAAAASAGWPRTLDTPKGKLTLDKMPQRIVSTSVTLTGTLLAIHAPVVASGASAAHSKVTDEQGFFTQWSAVAKQRGVTPLYQGEPNAEAIIAAQPDLIVMAGTGGDSALKLYEQLSQMAPTLVVNYDDKSWQELATLLGRATGRDADARAAIAGFDAEAAQVKAALKLPPQPTAALVYYEDGSGANLWTPQSAQGKLLQSLGFELATAPDSVKGNTSMGVRRDIIQLTGEKFADGLRGRSMILFNADHDQVPQVLANPFLAGNPAVKAKQVYAAGLDTFRLDYYSARNLLARLRKQFA</sequence>
<keyword evidence="9" id="KW-1185">Reference proteome</keyword>
<evidence type="ECO:0000313" key="9">
    <source>
        <dbReference type="Proteomes" id="UP000196342"/>
    </source>
</evidence>
<evidence type="ECO:0000259" key="7">
    <source>
        <dbReference type="PROSITE" id="PS50983"/>
    </source>
</evidence>
<dbReference type="AlphaFoldDB" id="A0A202B7Y9"/>
<evidence type="ECO:0000256" key="1">
    <source>
        <dbReference type="ARBA" id="ARBA00004196"/>
    </source>
</evidence>
<feature type="signal peptide" evidence="6">
    <location>
        <begin position="1"/>
        <end position="37"/>
    </location>
</feature>
<accession>A0A202B7Y9</accession>
<evidence type="ECO:0000256" key="2">
    <source>
        <dbReference type="ARBA" id="ARBA00008814"/>
    </source>
</evidence>
<evidence type="ECO:0000256" key="6">
    <source>
        <dbReference type="SAM" id="SignalP"/>
    </source>
</evidence>
<dbReference type="EMBL" id="NHOO01000011">
    <property type="protein sequence ID" value="OVE47485.1"/>
    <property type="molecule type" value="Genomic_DNA"/>
</dbReference>
<keyword evidence="4" id="KW-0406">Ion transport</keyword>
<dbReference type="PROSITE" id="PS50983">
    <property type="entry name" value="FE_B12_PBP"/>
    <property type="match status" value="1"/>
</dbReference>
<gene>
    <name evidence="8" type="ORF">CBW21_14475</name>
</gene>
<keyword evidence="3" id="KW-0813">Transport</keyword>
<feature type="domain" description="Fe/B12 periplasmic-binding" evidence="7">
    <location>
        <begin position="68"/>
        <end position="339"/>
    </location>
</feature>
<comment type="similarity">
    <text evidence="2">Belongs to the bacterial solute-binding protein 8 family.</text>
</comment>
<organism evidence="8 9">
    <name type="scientific">Chromobacterium violaceum</name>
    <dbReference type="NCBI Taxonomy" id="536"/>
    <lineage>
        <taxon>Bacteria</taxon>
        <taxon>Pseudomonadati</taxon>
        <taxon>Pseudomonadota</taxon>
        <taxon>Betaproteobacteria</taxon>
        <taxon>Neisseriales</taxon>
        <taxon>Chromobacteriaceae</taxon>
        <taxon>Chromobacterium</taxon>
    </lineage>
</organism>
<keyword evidence="4" id="KW-0408">Iron</keyword>
<dbReference type="PROSITE" id="PS51318">
    <property type="entry name" value="TAT"/>
    <property type="match status" value="1"/>
</dbReference>
<evidence type="ECO:0000256" key="5">
    <source>
        <dbReference type="ARBA" id="ARBA00022729"/>
    </source>
</evidence>
<dbReference type="Proteomes" id="UP000196342">
    <property type="component" value="Unassembled WGS sequence"/>
</dbReference>
<protein>
    <submittedName>
        <fullName evidence="8">Fe2+-enterobactin ABC transporter substrate-binding protein</fullName>
    </submittedName>
</protein>
<dbReference type="PROSITE" id="PS51257">
    <property type="entry name" value="PROKAR_LIPOPROTEIN"/>
    <property type="match status" value="1"/>
</dbReference>
<dbReference type="SUPFAM" id="SSF53807">
    <property type="entry name" value="Helical backbone' metal receptor"/>
    <property type="match status" value="1"/>
</dbReference>
<keyword evidence="5 6" id="KW-0732">Signal</keyword>
<dbReference type="FunFam" id="3.40.50.1980:FF:000009">
    <property type="entry name" value="Iron-enterobactin transporter periplasmic binding protein"/>
    <property type="match status" value="1"/>
</dbReference>
<evidence type="ECO:0000256" key="3">
    <source>
        <dbReference type="ARBA" id="ARBA00022448"/>
    </source>
</evidence>
<dbReference type="PANTHER" id="PTHR30532">
    <property type="entry name" value="IRON III DICITRATE-BINDING PERIPLASMIC PROTEIN"/>
    <property type="match status" value="1"/>
</dbReference>
<name>A0A202B7Y9_CHRVL</name>
<dbReference type="PANTHER" id="PTHR30532:SF24">
    <property type="entry name" value="FERRIC ENTEROBACTIN-BINDING PERIPLASMIC PROTEIN FEPB"/>
    <property type="match status" value="1"/>
</dbReference>
<feature type="chain" id="PRO_5012058016" evidence="6">
    <location>
        <begin position="38"/>
        <end position="339"/>
    </location>
</feature>
<reference evidence="8 9" key="1">
    <citation type="submission" date="2017-05" db="EMBL/GenBank/DDBJ databases">
        <title>Chromobacterium violaceum GHPS1 isolated from Hydrocarbon polluted soil in French Guiana display an awesome secondary metabolite arsenal and a battery of drug and heavy-metal-resistance and detoxification of xenobiotics proteins.</title>
        <authorList>
            <person name="Belbahri L."/>
        </authorList>
    </citation>
    <scope>NUCLEOTIDE SEQUENCE [LARGE SCALE GENOMIC DNA]</scope>
    <source>
        <strain evidence="8 9">GHPS1</strain>
    </source>
</reference>
<keyword evidence="4" id="KW-0410">Iron transport</keyword>
<dbReference type="InterPro" id="IPR051313">
    <property type="entry name" value="Bact_iron-sidero_bind"/>
</dbReference>
<comment type="caution">
    <text evidence="8">The sequence shown here is derived from an EMBL/GenBank/DDBJ whole genome shotgun (WGS) entry which is preliminary data.</text>
</comment>
<evidence type="ECO:0000256" key="4">
    <source>
        <dbReference type="ARBA" id="ARBA00022496"/>
    </source>
</evidence>
<dbReference type="Pfam" id="PF01497">
    <property type="entry name" value="Peripla_BP_2"/>
    <property type="match status" value="1"/>
</dbReference>
<dbReference type="NCBIfam" id="NF008200">
    <property type="entry name" value="PRK10957.1"/>
    <property type="match status" value="1"/>
</dbReference>
<dbReference type="GO" id="GO:1901678">
    <property type="term" value="P:iron coordination entity transport"/>
    <property type="evidence" value="ECO:0007669"/>
    <property type="project" value="UniProtKB-ARBA"/>
</dbReference>
<proteinExistence type="inferred from homology"/>